<keyword evidence="7 9" id="KW-1133">Transmembrane helix</keyword>
<comment type="similarity">
    <text evidence="2 9">Belongs to the membrane fusion protein (MFP) (TC 8.A.1) family.</text>
</comment>
<gene>
    <name evidence="13" type="primary">prsE_1</name>
    <name evidence="13" type="ORF">LAL4801_00674</name>
</gene>
<dbReference type="EMBL" id="CXST01000001">
    <property type="protein sequence ID" value="CTQ42249.1"/>
    <property type="molecule type" value="Genomic_DNA"/>
</dbReference>
<keyword evidence="3 9" id="KW-0813">Transport</keyword>
<evidence type="ECO:0000256" key="2">
    <source>
        <dbReference type="ARBA" id="ARBA00009477"/>
    </source>
</evidence>
<dbReference type="Pfam" id="PF26002">
    <property type="entry name" value="Beta-barrel_AprE"/>
    <property type="match status" value="1"/>
</dbReference>
<dbReference type="InterPro" id="IPR058982">
    <property type="entry name" value="Beta-barrel_AprE"/>
</dbReference>
<dbReference type="Gene3D" id="2.40.30.170">
    <property type="match status" value="1"/>
</dbReference>
<dbReference type="RefSeq" id="WP_055654223.1">
    <property type="nucleotide sequence ID" value="NZ_CXST01000001.1"/>
</dbReference>
<accession>A0A0M6Y080</accession>
<dbReference type="InterPro" id="IPR050739">
    <property type="entry name" value="MFP"/>
</dbReference>
<feature type="coiled-coil region" evidence="10">
    <location>
        <begin position="252"/>
        <end position="279"/>
    </location>
</feature>
<dbReference type="PANTHER" id="PTHR30386:SF17">
    <property type="entry name" value="ALKALINE PROTEASE SECRETION PROTEIN APRE"/>
    <property type="match status" value="1"/>
</dbReference>
<dbReference type="GO" id="GO:0015031">
    <property type="term" value="P:protein transport"/>
    <property type="evidence" value="ECO:0007669"/>
    <property type="project" value="InterPro"/>
</dbReference>
<comment type="subcellular location">
    <subcellularLocation>
        <location evidence="1 9">Cell inner membrane</location>
        <topology evidence="1 9">Single-pass membrane protein</topology>
    </subcellularLocation>
</comment>
<evidence type="ECO:0000256" key="1">
    <source>
        <dbReference type="ARBA" id="ARBA00004377"/>
    </source>
</evidence>
<feature type="domain" description="AprE-like beta-barrel" evidence="12">
    <location>
        <begin position="321"/>
        <end position="410"/>
    </location>
</feature>
<evidence type="ECO:0000256" key="7">
    <source>
        <dbReference type="ARBA" id="ARBA00022989"/>
    </source>
</evidence>
<keyword evidence="10" id="KW-0175">Coiled coil</keyword>
<evidence type="ECO:0000256" key="5">
    <source>
        <dbReference type="ARBA" id="ARBA00022519"/>
    </source>
</evidence>
<dbReference type="NCBIfam" id="TIGR01843">
    <property type="entry name" value="type_I_hlyD"/>
    <property type="match status" value="1"/>
</dbReference>
<evidence type="ECO:0000256" key="4">
    <source>
        <dbReference type="ARBA" id="ARBA00022475"/>
    </source>
</evidence>
<dbReference type="PANTHER" id="PTHR30386">
    <property type="entry name" value="MEMBRANE FUSION SUBUNIT OF EMRAB-TOLC MULTIDRUG EFFLUX PUMP"/>
    <property type="match status" value="1"/>
</dbReference>
<evidence type="ECO:0000256" key="6">
    <source>
        <dbReference type="ARBA" id="ARBA00022692"/>
    </source>
</evidence>
<evidence type="ECO:0000313" key="13">
    <source>
        <dbReference type="EMBL" id="CTQ42249.1"/>
    </source>
</evidence>
<evidence type="ECO:0000256" key="3">
    <source>
        <dbReference type="ARBA" id="ARBA00022448"/>
    </source>
</evidence>
<keyword evidence="6 9" id="KW-0812">Transmembrane</keyword>
<dbReference type="Pfam" id="PF25994">
    <property type="entry name" value="HH_AprE"/>
    <property type="match status" value="1"/>
</dbReference>
<sequence length="433" mass="47862">MTGKRQRIYSPTPFAISGLATIVLSFGVAGGWALTAPLASAVVAPASVAVEGNRKLIQHLEGGIIERIRVKEAQLVNEGEVLVELKTVEAIANLEILRKRLLIARAMEARLVAEQKEAGNILFPEAVVREGEPSLVAAVQGQRDLFEDRLLVLANQRDILTRRIGQIDRQSQGLEERFSALELQMVHMGREIERLRQGKELGAVGLNRLAAMEREGARLTGEIGATKSEIARVEQMRAETELEIIQLGHQFRERAVSELKDVRDEITQIEERVAVAADVLTRTEVRAPINGIVQNLGVHTIGGIVRPGDPIMEIVPVNDNLVINARVRAIDIDNLAPGMMAEVRFPAFSQREMPLVSGQVEFLSADVIIPEAGEEPFYLARVIVLEDTIDEERRQQLSPGMPAEVIIPTQERTVAQYLLEPLSQAIRSSMREH</sequence>
<dbReference type="OrthoDB" id="9810980at2"/>
<keyword evidence="14" id="KW-1185">Reference proteome</keyword>
<proteinExistence type="inferred from homology"/>
<protein>
    <recommendedName>
        <fullName evidence="9">Membrane fusion protein (MFP) family protein</fullName>
    </recommendedName>
</protein>
<dbReference type="AlphaFoldDB" id="A0A0M6Y080"/>
<dbReference type="GO" id="GO:0005886">
    <property type="term" value="C:plasma membrane"/>
    <property type="evidence" value="ECO:0007669"/>
    <property type="project" value="UniProtKB-SubCell"/>
</dbReference>
<keyword evidence="8 9" id="KW-0472">Membrane</keyword>
<evidence type="ECO:0000259" key="12">
    <source>
        <dbReference type="Pfam" id="PF26002"/>
    </source>
</evidence>
<evidence type="ECO:0000256" key="10">
    <source>
        <dbReference type="SAM" id="Coils"/>
    </source>
</evidence>
<organism evidence="13 14">
    <name type="scientific">Roseibium aggregatum</name>
    <dbReference type="NCBI Taxonomy" id="187304"/>
    <lineage>
        <taxon>Bacteria</taxon>
        <taxon>Pseudomonadati</taxon>
        <taxon>Pseudomonadota</taxon>
        <taxon>Alphaproteobacteria</taxon>
        <taxon>Hyphomicrobiales</taxon>
        <taxon>Stappiaceae</taxon>
        <taxon>Roseibium</taxon>
    </lineage>
</organism>
<feature type="transmembrane region" description="Helical" evidence="9">
    <location>
        <begin position="12"/>
        <end position="34"/>
    </location>
</feature>
<dbReference type="PRINTS" id="PR01490">
    <property type="entry name" value="RTXTOXIND"/>
</dbReference>
<dbReference type="Gene3D" id="2.40.50.100">
    <property type="match status" value="1"/>
</dbReference>
<keyword evidence="4 9" id="KW-1003">Cell membrane</keyword>
<dbReference type="InterPro" id="IPR010129">
    <property type="entry name" value="T1SS_HlyD"/>
</dbReference>
<keyword evidence="5 9" id="KW-0997">Cell inner membrane</keyword>
<dbReference type="Proteomes" id="UP000048926">
    <property type="component" value="Unassembled WGS sequence"/>
</dbReference>
<feature type="domain" description="AprE-like long alpha-helical hairpin" evidence="11">
    <location>
        <begin position="92"/>
        <end position="279"/>
    </location>
</feature>
<evidence type="ECO:0000256" key="8">
    <source>
        <dbReference type="ARBA" id="ARBA00023136"/>
    </source>
</evidence>
<evidence type="ECO:0000313" key="14">
    <source>
        <dbReference type="Proteomes" id="UP000048926"/>
    </source>
</evidence>
<evidence type="ECO:0000259" key="11">
    <source>
        <dbReference type="Pfam" id="PF25994"/>
    </source>
</evidence>
<dbReference type="InterPro" id="IPR058781">
    <property type="entry name" value="HH_AprE-like"/>
</dbReference>
<name>A0A0M6Y080_9HYPH</name>
<reference evidence="14" key="1">
    <citation type="submission" date="2015-07" db="EMBL/GenBank/DDBJ databases">
        <authorList>
            <person name="Rodrigo-Torres Lidia"/>
            <person name="Arahal R.David."/>
        </authorList>
    </citation>
    <scope>NUCLEOTIDE SEQUENCE [LARGE SCALE GENOMIC DNA]</scope>
    <source>
        <strain evidence="14">CECT 4801</strain>
    </source>
</reference>
<evidence type="ECO:0000256" key="9">
    <source>
        <dbReference type="RuleBase" id="RU365093"/>
    </source>
</evidence>